<dbReference type="Gene3D" id="2.115.10.20">
    <property type="entry name" value="Glycosyl hydrolase domain, family 43"/>
    <property type="match status" value="1"/>
</dbReference>
<sequence length="181" mass="20068">MGSAVGRPSWYAAACFTQLFTSPNREAPAVFFADEYSSKDPYYLWTSGTDGWSPCTMHLYTSSSPLGAFNRSGLNNSDGWLIGWQPTPIPPPGADGNQQPDQPGLWAFGSQSTYVLPNPAYTRGSALAPFIYMADRWTPNDATAFGTYVWLPLFIDPRNASRVRVTWHEAWRLDNATSPFL</sequence>
<dbReference type="SUPFAM" id="SSF75005">
    <property type="entry name" value="Arabinanase/levansucrase/invertase"/>
    <property type="match status" value="1"/>
</dbReference>
<dbReference type="AlphaFoldDB" id="A0A7S3F063"/>
<accession>A0A7S3F063</accession>
<name>A0A7S3F063_9EUKA</name>
<organism evidence="1">
    <name type="scientific">Haptolina ericina</name>
    <dbReference type="NCBI Taxonomy" id="156174"/>
    <lineage>
        <taxon>Eukaryota</taxon>
        <taxon>Haptista</taxon>
        <taxon>Haptophyta</taxon>
        <taxon>Prymnesiophyceae</taxon>
        <taxon>Prymnesiales</taxon>
        <taxon>Prymnesiaceae</taxon>
        <taxon>Haptolina</taxon>
    </lineage>
</organism>
<evidence type="ECO:0000313" key="1">
    <source>
        <dbReference type="EMBL" id="CAE0118820.1"/>
    </source>
</evidence>
<dbReference type="InterPro" id="IPR023296">
    <property type="entry name" value="Glyco_hydro_beta-prop_sf"/>
</dbReference>
<gene>
    <name evidence="1" type="ORF">HERI1096_LOCUS19519</name>
</gene>
<dbReference type="PANTHER" id="PTHR22925">
    <property type="entry name" value="GLYCOSYL HYDROLASE 43 FAMILY MEMBER"/>
    <property type="match status" value="1"/>
</dbReference>
<dbReference type="EMBL" id="HBHX01035220">
    <property type="protein sequence ID" value="CAE0118820.1"/>
    <property type="molecule type" value="Transcribed_RNA"/>
</dbReference>
<protein>
    <submittedName>
        <fullName evidence="1">Uncharacterized protein</fullName>
    </submittedName>
</protein>
<dbReference type="PANTHER" id="PTHR22925:SF3">
    <property type="entry name" value="GLYCOSYL HYDROLASE FAMILY PROTEIN 43"/>
    <property type="match status" value="1"/>
</dbReference>
<proteinExistence type="predicted"/>
<reference evidence="1" key="1">
    <citation type="submission" date="2021-01" db="EMBL/GenBank/DDBJ databases">
        <authorList>
            <person name="Corre E."/>
            <person name="Pelletier E."/>
            <person name="Niang G."/>
            <person name="Scheremetjew M."/>
            <person name="Finn R."/>
            <person name="Kale V."/>
            <person name="Holt S."/>
            <person name="Cochrane G."/>
            <person name="Meng A."/>
            <person name="Brown T."/>
            <person name="Cohen L."/>
        </authorList>
    </citation>
    <scope>NUCLEOTIDE SEQUENCE</scope>
    <source>
        <strain evidence="1">CCMP281</strain>
    </source>
</reference>